<dbReference type="SMART" id="SM00267">
    <property type="entry name" value="GGDEF"/>
    <property type="match status" value="1"/>
</dbReference>
<evidence type="ECO:0008006" key="5">
    <source>
        <dbReference type="Google" id="ProtNLM"/>
    </source>
</evidence>
<comment type="caution">
    <text evidence="4">The sequence shown here is derived from an EMBL/GenBank/DDBJ whole genome shotgun (WGS) entry which is preliminary data.</text>
</comment>
<dbReference type="EMBL" id="VSSQ01023662">
    <property type="protein sequence ID" value="MPM70747.1"/>
    <property type="molecule type" value="Genomic_DNA"/>
</dbReference>
<dbReference type="Gene3D" id="3.30.450.20">
    <property type="entry name" value="PAS domain"/>
    <property type="match status" value="1"/>
</dbReference>
<evidence type="ECO:0000259" key="3">
    <source>
        <dbReference type="PROSITE" id="PS50887"/>
    </source>
</evidence>
<dbReference type="PANTHER" id="PTHR44757:SF2">
    <property type="entry name" value="BIOFILM ARCHITECTURE MAINTENANCE PROTEIN MBAA"/>
    <property type="match status" value="1"/>
</dbReference>
<evidence type="ECO:0000259" key="2">
    <source>
        <dbReference type="PROSITE" id="PS50112"/>
    </source>
</evidence>
<dbReference type="Gene3D" id="3.30.70.270">
    <property type="match status" value="1"/>
</dbReference>
<protein>
    <recommendedName>
        <fullName evidence="5">GGDEF domain-containing protein</fullName>
    </recommendedName>
</protein>
<dbReference type="CDD" id="cd01949">
    <property type="entry name" value="GGDEF"/>
    <property type="match status" value="1"/>
</dbReference>
<dbReference type="InterPro" id="IPR043128">
    <property type="entry name" value="Rev_trsase/Diguanyl_cyclase"/>
</dbReference>
<name>A0A645C091_9ZZZZ</name>
<sequence length="325" mass="36850">MYNFFRAFITKIFNYIDEGICFTDVNRNITYWNSGAATITGYRFDEVAGKNYGQVIDYFDQNGKKIDYTHDPTAQVSENAAPQERRLSVSHKDGHPVPVLLRSFPVYGDNAELTGFIHLIIDDSCRKTQQAKMGALTKAAYIDSLSELFNKQYLEKRLRTLLSTAPDRRKAFSILYVQITGFREFNEKYGVARGDQLLKMIAKTLSSVIYIPNMIGRWYGASFIIIAETVNKSLILMLADKLKARVAETNYTIGEETVSIQLVIGHTVSQDYDTIDYLIQRAMKASLEGESPEAPPVPEKFQTDKATVVSKENGESRFHSARSRR</sequence>
<evidence type="ECO:0000313" key="4">
    <source>
        <dbReference type="EMBL" id="MPM70747.1"/>
    </source>
</evidence>
<dbReference type="PROSITE" id="PS50112">
    <property type="entry name" value="PAS"/>
    <property type="match status" value="1"/>
</dbReference>
<dbReference type="CDD" id="cd00130">
    <property type="entry name" value="PAS"/>
    <property type="match status" value="1"/>
</dbReference>
<dbReference type="Pfam" id="PF13426">
    <property type="entry name" value="PAS_9"/>
    <property type="match status" value="1"/>
</dbReference>
<dbReference type="InterPro" id="IPR000160">
    <property type="entry name" value="GGDEF_dom"/>
</dbReference>
<feature type="domain" description="PAS" evidence="2">
    <location>
        <begin position="5"/>
        <end position="62"/>
    </location>
</feature>
<dbReference type="SUPFAM" id="SSF55785">
    <property type="entry name" value="PYP-like sensor domain (PAS domain)"/>
    <property type="match status" value="1"/>
</dbReference>
<dbReference type="InterPro" id="IPR029787">
    <property type="entry name" value="Nucleotide_cyclase"/>
</dbReference>
<proteinExistence type="predicted"/>
<feature type="domain" description="GGDEF" evidence="3">
    <location>
        <begin position="170"/>
        <end position="303"/>
    </location>
</feature>
<dbReference type="AlphaFoldDB" id="A0A645C091"/>
<dbReference type="PROSITE" id="PS50887">
    <property type="entry name" value="GGDEF"/>
    <property type="match status" value="1"/>
</dbReference>
<evidence type="ECO:0000256" key="1">
    <source>
        <dbReference type="SAM" id="MobiDB-lite"/>
    </source>
</evidence>
<gene>
    <name evidence="4" type="ORF">SDC9_117707</name>
</gene>
<dbReference type="Pfam" id="PF00990">
    <property type="entry name" value="GGDEF"/>
    <property type="match status" value="1"/>
</dbReference>
<dbReference type="InterPro" id="IPR035965">
    <property type="entry name" value="PAS-like_dom_sf"/>
</dbReference>
<dbReference type="SMART" id="SM00091">
    <property type="entry name" value="PAS"/>
    <property type="match status" value="1"/>
</dbReference>
<feature type="region of interest" description="Disordered" evidence="1">
    <location>
        <begin position="288"/>
        <end position="325"/>
    </location>
</feature>
<accession>A0A645C091</accession>
<dbReference type="InterPro" id="IPR052155">
    <property type="entry name" value="Biofilm_reg_signaling"/>
</dbReference>
<dbReference type="NCBIfam" id="TIGR00254">
    <property type="entry name" value="GGDEF"/>
    <property type="match status" value="1"/>
</dbReference>
<dbReference type="NCBIfam" id="TIGR00229">
    <property type="entry name" value="sensory_box"/>
    <property type="match status" value="1"/>
</dbReference>
<dbReference type="InterPro" id="IPR000014">
    <property type="entry name" value="PAS"/>
</dbReference>
<reference evidence="4" key="1">
    <citation type="submission" date="2019-08" db="EMBL/GenBank/DDBJ databases">
        <authorList>
            <person name="Kucharzyk K."/>
            <person name="Murdoch R.W."/>
            <person name="Higgins S."/>
            <person name="Loffler F."/>
        </authorList>
    </citation>
    <scope>NUCLEOTIDE SEQUENCE</scope>
</reference>
<dbReference type="PANTHER" id="PTHR44757">
    <property type="entry name" value="DIGUANYLATE CYCLASE DGCP"/>
    <property type="match status" value="1"/>
</dbReference>
<dbReference type="SUPFAM" id="SSF55073">
    <property type="entry name" value="Nucleotide cyclase"/>
    <property type="match status" value="1"/>
</dbReference>
<organism evidence="4">
    <name type="scientific">bioreactor metagenome</name>
    <dbReference type="NCBI Taxonomy" id="1076179"/>
    <lineage>
        <taxon>unclassified sequences</taxon>
        <taxon>metagenomes</taxon>
        <taxon>ecological metagenomes</taxon>
    </lineage>
</organism>